<evidence type="ECO:0000313" key="2">
    <source>
        <dbReference type="EMBL" id="ORX99809.1"/>
    </source>
</evidence>
<dbReference type="EMBL" id="MCFA01000192">
    <property type="protein sequence ID" value="ORX99809.1"/>
    <property type="molecule type" value="Genomic_DNA"/>
</dbReference>
<comment type="caution">
    <text evidence="2">The sequence shown here is derived from an EMBL/GenBank/DDBJ whole genome shotgun (WGS) entry which is preliminary data.</text>
</comment>
<proteinExistence type="predicted"/>
<keyword evidence="1" id="KW-0040">ANK repeat</keyword>
<protein>
    <submittedName>
        <fullName evidence="2">Uncharacterized protein</fullName>
    </submittedName>
</protein>
<organism evidence="2 3">
    <name type="scientific">Clohesyomyces aquaticus</name>
    <dbReference type="NCBI Taxonomy" id="1231657"/>
    <lineage>
        <taxon>Eukaryota</taxon>
        <taxon>Fungi</taxon>
        <taxon>Dikarya</taxon>
        <taxon>Ascomycota</taxon>
        <taxon>Pezizomycotina</taxon>
        <taxon>Dothideomycetes</taxon>
        <taxon>Pleosporomycetidae</taxon>
        <taxon>Pleosporales</taxon>
        <taxon>Lindgomycetaceae</taxon>
        <taxon>Clohesyomyces</taxon>
    </lineage>
</organism>
<dbReference type="InterPro" id="IPR036770">
    <property type="entry name" value="Ankyrin_rpt-contain_sf"/>
</dbReference>
<dbReference type="Gene3D" id="1.25.40.20">
    <property type="entry name" value="Ankyrin repeat-containing domain"/>
    <property type="match status" value="1"/>
</dbReference>
<accession>A0A1Y1YP70</accession>
<keyword evidence="3" id="KW-1185">Reference proteome</keyword>
<gene>
    <name evidence="2" type="ORF">BCR34DRAFT_122924</name>
</gene>
<evidence type="ECO:0000313" key="3">
    <source>
        <dbReference type="Proteomes" id="UP000193144"/>
    </source>
</evidence>
<dbReference type="PROSITE" id="PS50297">
    <property type="entry name" value="ANK_REP_REGION"/>
    <property type="match status" value="1"/>
</dbReference>
<sequence>MVLLRVGGASTHAKDSGGHQPIHYSILTMELDIIQTLVDLGADPAAASDDLRTPLHILAVGYLPRNIMDEEFLTNIQKYGYEVPNSLVEAVAKVACRISPSKALWAETTAKETAFALAIKNHRWILAQALHVADAPFDAMMIFPIASKPSLGTASTSLSGFLSEMEPLQLRPRYFRCATRSKELFTAVGSTQSSEYIRFRSIPPL</sequence>
<name>A0A1Y1YP70_9PLEO</name>
<evidence type="ECO:0000256" key="1">
    <source>
        <dbReference type="PROSITE-ProRule" id="PRU00023"/>
    </source>
</evidence>
<dbReference type="AlphaFoldDB" id="A0A1Y1YP70"/>
<dbReference type="InterPro" id="IPR002110">
    <property type="entry name" value="Ankyrin_rpt"/>
</dbReference>
<feature type="repeat" description="ANK" evidence="1">
    <location>
        <begin position="17"/>
        <end position="49"/>
    </location>
</feature>
<dbReference type="PROSITE" id="PS50088">
    <property type="entry name" value="ANK_REPEAT"/>
    <property type="match status" value="1"/>
</dbReference>
<dbReference type="Proteomes" id="UP000193144">
    <property type="component" value="Unassembled WGS sequence"/>
</dbReference>
<dbReference type="OrthoDB" id="3788444at2759"/>
<reference evidence="2 3" key="1">
    <citation type="submission" date="2016-07" db="EMBL/GenBank/DDBJ databases">
        <title>Pervasive Adenine N6-methylation of Active Genes in Fungi.</title>
        <authorList>
            <consortium name="DOE Joint Genome Institute"/>
            <person name="Mondo S.J."/>
            <person name="Dannebaum R.O."/>
            <person name="Kuo R.C."/>
            <person name="Labutti K."/>
            <person name="Haridas S."/>
            <person name="Kuo A."/>
            <person name="Salamov A."/>
            <person name="Ahrendt S.R."/>
            <person name="Lipzen A."/>
            <person name="Sullivan W."/>
            <person name="Andreopoulos W.B."/>
            <person name="Clum A."/>
            <person name="Lindquist E."/>
            <person name="Daum C."/>
            <person name="Ramamoorthy G.K."/>
            <person name="Gryganskyi A."/>
            <person name="Culley D."/>
            <person name="Magnuson J.K."/>
            <person name="James T.Y."/>
            <person name="O'Malley M.A."/>
            <person name="Stajich J.E."/>
            <person name="Spatafora J.W."/>
            <person name="Visel A."/>
            <person name="Grigoriev I.V."/>
        </authorList>
    </citation>
    <scope>NUCLEOTIDE SEQUENCE [LARGE SCALE GENOMIC DNA]</scope>
    <source>
        <strain evidence="2 3">CBS 115471</strain>
    </source>
</reference>
<dbReference type="SUPFAM" id="SSF48403">
    <property type="entry name" value="Ankyrin repeat"/>
    <property type="match status" value="1"/>
</dbReference>